<dbReference type="PROSITE" id="PS50994">
    <property type="entry name" value="INTEGRASE"/>
    <property type="match status" value="1"/>
</dbReference>
<name>A0A367F7Y3_9ACTN</name>
<dbReference type="EMBL" id="QOIM01000014">
    <property type="protein sequence ID" value="RCG26476.1"/>
    <property type="molecule type" value="Genomic_DNA"/>
</dbReference>
<feature type="domain" description="Integrase catalytic" evidence="2">
    <location>
        <begin position="121"/>
        <end position="289"/>
    </location>
</feature>
<evidence type="ECO:0000256" key="1">
    <source>
        <dbReference type="ARBA" id="ARBA00002286"/>
    </source>
</evidence>
<protein>
    <submittedName>
        <fullName evidence="3">IS3 family transposase</fullName>
    </submittedName>
</protein>
<dbReference type="RefSeq" id="WP_114013358.1">
    <property type="nucleotide sequence ID" value="NZ_QOIM01000014.1"/>
</dbReference>
<feature type="non-terminal residue" evidence="3">
    <location>
        <position position="289"/>
    </location>
</feature>
<proteinExistence type="predicted"/>
<comment type="function">
    <text evidence="1">Involved in the transposition of the insertion sequence.</text>
</comment>
<dbReference type="PANTHER" id="PTHR46889:SF4">
    <property type="entry name" value="TRANSPOSASE INSO FOR INSERTION SEQUENCE ELEMENT IS911B-RELATED"/>
    <property type="match status" value="1"/>
</dbReference>
<dbReference type="Pfam" id="PF00665">
    <property type="entry name" value="rve"/>
    <property type="match status" value="1"/>
</dbReference>
<dbReference type="PANTHER" id="PTHR46889">
    <property type="entry name" value="TRANSPOSASE INSF FOR INSERTION SEQUENCE IS3B-RELATED"/>
    <property type="match status" value="1"/>
</dbReference>
<accession>A0A367F7Y3</accession>
<dbReference type="InterPro" id="IPR036397">
    <property type="entry name" value="RNaseH_sf"/>
</dbReference>
<dbReference type="Pfam" id="PF13333">
    <property type="entry name" value="rve_2"/>
    <property type="match status" value="1"/>
</dbReference>
<dbReference type="GO" id="GO:0003676">
    <property type="term" value="F:nucleic acid binding"/>
    <property type="evidence" value="ECO:0007669"/>
    <property type="project" value="InterPro"/>
</dbReference>
<dbReference type="InterPro" id="IPR050900">
    <property type="entry name" value="Transposase_IS3/IS150/IS904"/>
</dbReference>
<gene>
    <name evidence="3" type="ORF">DQ392_00075</name>
</gene>
<dbReference type="AlphaFoldDB" id="A0A367F7Y3"/>
<dbReference type="InterPro" id="IPR048020">
    <property type="entry name" value="Transpos_IS3"/>
</dbReference>
<keyword evidence="4" id="KW-1185">Reference proteome</keyword>
<dbReference type="OrthoDB" id="4330255at2"/>
<dbReference type="InterPro" id="IPR025948">
    <property type="entry name" value="HTH-like_dom"/>
</dbReference>
<dbReference type="Proteomes" id="UP000253507">
    <property type="component" value="Unassembled WGS sequence"/>
</dbReference>
<dbReference type="Pfam" id="PF13276">
    <property type="entry name" value="HTH_21"/>
    <property type="match status" value="1"/>
</dbReference>
<sequence>MNIDPFIEAEKQAGHSIKRVCELLKVSRAAFYCRRTGVPGARALRDAELSGRISEVHQASRGTYGAPRVHAALKREGTVCGRRRVARLIRAAGLTGRHCRRKHRTTVCDPAAPSRPDLVDRDFQPDPAAADTRWCGDITYIPTHEGWLYLATVIDIASRRVVGWATADHLRTGLVADALRAACHRRRPPASVIFHSDRGCQYTSREFAELADSFGIRLSVGRTGQCWDNALAESFFATLKRELPCDSPWPSKAAAHAAIFEWVESWYNLKRLHSSLGYRTPADYEAAAT</sequence>
<comment type="caution">
    <text evidence="3">The sequence shown here is derived from an EMBL/GenBank/DDBJ whole genome shotgun (WGS) entry which is preliminary data.</text>
</comment>
<organism evidence="3 4">
    <name type="scientific">Streptomyces reniochalinae</name>
    <dbReference type="NCBI Taxonomy" id="2250578"/>
    <lineage>
        <taxon>Bacteria</taxon>
        <taxon>Bacillati</taxon>
        <taxon>Actinomycetota</taxon>
        <taxon>Actinomycetes</taxon>
        <taxon>Kitasatosporales</taxon>
        <taxon>Streptomycetaceae</taxon>
        <taxon>Streptomyces</taxon>
    </lineage>
</organism>
<dbReference type="InterPro" id="IPR012337">
    <property type="entry name" value="RNaseH-like_sf"/>
</dbReference>
<dbReference type="InterPro" id="IPR001584">
    <property type="entry name" value="Integrase_cat-core"/>
</dbReference>
<dbReference type="Gene3D" id="3.30.420.10">
    <property type="entry name" value="Ribonuclease H-like superfamily/Ribonuclease H"/>
    <property type="match status" value="1"/>
</dbReference>
<evidence type="ECO:0000313" key="3">
    <source>
        <dbReference type="EMBL" id="RCG26476.1"/>
    </source>
</evidence>
<dbReference type="NCBIfam" id="NF033516">
    <property type="entry name" value="transpos_IS3"/>
    <property type="match status" value="1"/>
</dbReference>
<dbReference type="SUPFAM" id="SSF53098">
    <property type="entry name" value="Ribonuclease H-like"/>
    <property type="match status" value="1"/>
</dbReference>
<evidence type="ECO:0000259" key="2">
    <source>
        <dbReference type="PROSITE" id="PS50994"/>
    </source>
</evidence>
<evidence type="ECO:0000313" key="4">
    <source>
        <dbReference type="Proteomes" id="UP000253507"/>
    </source>
</evidence>
<dbReference type="GO" id="GO:0015074">
    <property type="term" value="P:DNA integration"/>
    <property type="evidence" value="ECO:0007669"/>
    <property type="project" value="InterPro"/>
</dbReference>
<reference evidence="3 4" key="1">
    <citation type="submission" date="2018-06" db="EMBL/GenBank/DDBJ databases">
        <title>Streptomyces reniochalinae sp. nov. and Streptomyces diacarnus sp. nov. from marine sponges.</title>
        <authorList>
            <person name="Li L."/>
        </authorList>
    </citation>
    <scope>NUCLEOTIDE SEQUENCE [LARGE SCALE GENOMIC DNA]</scope>
    <source>
        <strain evidence="3 4">LHW50302</strain>
    </source>
</reference>